<name>A0ABN7SHF7_OIKDI</name>
<evidence type="ECO:0000313" key="3">
    <source>
        <dbReference type="Proteomes" id="UP001158576"/>
    </source>
</evidence>
<proteinExistence type="predicted"/>
<protein>
    <submittedName>
        <fullName evidence="2">Oidioi.mRNA.OKI2018_I69.XSR.g15298.t1.cds</fullName>
    </submittedName>
</protein>
<evidence type="ECO:0000313" key="2">
    <source>
        <dbReference type="EMBL" id="CAG5097936.1"/>
    </source>
</evidence>
<keyword evidence="3" id="KW-1185">Reference proteome</keyword>
<accession>A0ABN7SHF7</accession>
<reference evidence="2 3" key="1">
    <citation type="submission" date="2021-04" db="EMBL/GenBank/DDBJ databases">
        <authorList>
            <person name="Bliznina A."/>
        </authorList>
    </citation>
    <scope>NUCLEOTIDE SEQUENCE [LARGE SCALE GENOMIC DNA]</scope>
</reference>
<dbReference type="EMBL" id="OU015569">
    <property type="protein sequence ID" value="CAG5097936.1"/>
    <property type="molecule type" value="Genomic_DNA"/>
</dbReference>
<gene>
    <name evidence="2" type="ORF">OKIOD_LOCUS6856</name>
</gene>
<evidence type="ECO:0000256" key="1">
    <source>
        <dbReference type="SAM" id="MobiDB-lite"/>
    </source>
</evidence>
<sequence>MLELFILTGPVLAVWNNVTDILHQVDKSSRIQVVRLRTSDRVRVVGILIPSNCAQTLVKTLEKIQEKNKPKIKSKVGRKKKVPVEIAAPAPTQTQAMNRDRELELMASQVINEASGAAISPHVGSVGNSSSGFDEPRDEEISEEQRQKEFAMMDEEARDAEFERLAAQMIMENEMEEEDDFF</sequence>
<organism evidence="2 3">
    <name type="scientific">Oikopleura dioica</name>
    <name type="common">Tunicate</name>
    <dbReference type="NCBI Taxonomy" id="34765"/>
    <lineage>
        <taxon>Eukaryota</taxon>
        <taxon>Metazoa</taxon>
        <taxon>Chordata</taxon>
        <taxon>Tunicata</taxon>
        <taxon>Appendicularia</taxon>
        <taxon>Copelata</taxon>
        <taxon>Oikopleuridae</taxon>
        <taxon>Oikopleura</taxon>
    </lineage>
</organism>
<feature type="region of interest" description="Disordered" evidence="1">
    <location>
        <begin position="119"/>
        <end position="155"/>
    </location>
</feature>
<dbReference type="Proteomes" id="UP001158576">
    <property type="component" value="Chromosome XSR"/>
</dbReference>